<reference evidence="3" key="1">
    <citation type="submission" date="2022-11" db="UniProtKB">
        <authorList>
            <consortium name="WormBaseParasite"/>
        </authorList>
    </citation>
    <scope>IDENTIFICATION</scope>
</reference>
<feature type="signal peptide" evidence="1">
    <location>
        <begin position="1"/>
        <end position="19"/>
    </location>
</feature>
<proteinExistence type="predicted"/>
<feature type="chain" id="PRO_5036905688" evidence="1">
    <location>
        <begin position="20"/>
        <end position="107"/>
    </location>
</feature>
<organism evidence="2 3">
    <name type="scientific">Plectus sambesii</name>
    <dbReference type="NCBI Taxonomy" id="2011161"/>
    <lineage>
        <taxon>Eukaryota</taxon>
        <taxon>Metazoa</taxon>
        <taxon>Ecdysozoa</taxon>
        <taxon>Nematoda</taxon>
        <taxon>Chromadorea</taxon>
        <taxon>Plectida</taxon>
        <taxon>Plectina</taxon>
        <taxon>Plectoidea</taxon>
        <taxon>Plectidae</taxon>
        <taxon>Plectus</taxon>
    </lineage>
</organism>
<evidence type="ECO:0000313" key="2">
    <source>
        <dbReference type="Proteomes" id="UP000887566"/>
    </source>
</evidence>
<dbReference type="AlphaFoldDB" id="A0A914X390"/>
<dbReference type="WBParaSite" id="PSAMB.scaffold6471size9414.g28563.t1">
    <property type="protein sequence ID" value="PSAMB.scaffold6471size9414.g28563.t1"/>
    <property type="gene ID" value="PSAMB.scaffold6471size9414.g28563"/>
</dbReference>
<name>A0A914X390_9BILA</name>
<accession>A0A914X390</accession>
<keyword evidence="2" id="KW-1185">Reference proteome</keyword>
<keyword evidence="1" id="KW-0732">Signal</keyword>
<evidence type="ECO:0000313" key="3">
    <source>
        <dbReference type="WBParaSite" id="PSAMB.scaffold6471size9414.g28563.t1"/>
    </source>
</evidence>
<protein>
    <submittedName>
        <fullName evidence="3">Uncharacterized protein</fullName>
    </submittedName>
</protein>
<evidence type="ECO:0000256" key="1">
    <source>
        <dbReference type="SAM" id="SignalP"/>
    </source>
</evidence>
<sequence>MQLILLVCLVAASITVGLSQPNPWMMNRSPWGNSGWGNGGRNNMQFDNRWNNNRFNDRHHHDSHGRGGTTCTGTWPLLGTQCVSADPRCRCIDVGTIFQHICQCMRF</sequence>
<dbReference type="Proteomes" id="UP000887566">
    <property type="component" value="Unplaced"/>
</dbReference>